<name>A0ABX2LTN0_9BURK</name>
<protein>
    <submittedName>
        <fullName evidence="1">Uncharacterized protein</fullName>
    </submittedName>
</protein>
<sequence>MSIARVENGCAGGADYGAEDRFAIGDGIASLPDSALRADGSVQSMTAKAVYEWVDKSIDEYERKSSSMKTTALTSS</sequence>
<gene>
    <name evidence="1" type="ORF">HNO84_01465</name>
</gene>
<accession>A0ABX2LTN0</accession>
<dbReference type="Proteomes" id="UP000536746">
    <property type="component" value="Unassembled WGS sequence"/>
</dbReference>
<organism evidence="1 2">
    <name type="scientific">Herbaspirillum robiniae</name>
    <dbReference type="NCBI Taxonomy" id="2014887"/>
    <lineage>
        <taxon>Bacteria</taxon>
        <taxon>Pseudomonadati</taxon>
        <taxon>Pseudomonadota</taxon>
        <taxon>Betaproteobacteria</taxon>
        <taxon>Burkholderiales</taxon>
        <taxon>Oxalobacteraceae</taxon>
        <taxon>Herbaspirillum</taxon>
    </lineage>
</organism>
<comment type="caution">
    <text evidence="1">The sequence shown here is derived from an EMBL/GenBank/DDBJ whole genome shotgun (WGS) entry which is preliminary data.</text>
</comment>
<keyword evidence="2" id="KW-1185">Reference proteome</keyword>
<proteinExistence type="predicted"/>
<dbReference type="RefSeq" id="WP_148664505.1">
    <property type="nucleotide sequence ID" value="NZ_CP018845.1"/>
</dbReference>
<reference evidence="1 2" key="1">
    <citation type="journal article" date="2020" name="Front. Plant Sci.">
        <title>Isolation of Rhizosphere Bacteria That Improve Quality and Water Stress Tolerance in Greenhouse Ornamentals.</title>
        <authorList>
            <person name="Nordstedt N.P."/>
            <person name="Jones M.L."/>
        </authorList>
    </citation>
    <scope>NUCLEOTIDE SEQUENCE [LARGE SCALE GENOMIC DNA]</scope>
    <source>
        <strain evidence="1 2">C6C2</strain>
    </source>
</reference>
<evidence type="ECO:0000313" key="1">
    <source>
        <dbReference type="EMBL" id="NUU00253.1"/>
    </source>
</evidence>
<dbReference type="EMBL" id="JABFMT010000001">
    <property type="protein sequence ID" value="NUU00253.1"/>
    <property type="molecule type" value="Genomic_DNA"/>
</dbReference>
<evidence type="ECO:0000313" key="2">
    <source>
        <dbReference type="Proteomes" id="UP000536746"/>
    </source>
</evidence>